<dbReference type="PANTHER" id="PTHR47354:SF5">
    <property type="entry name" value="PROTEIN RFBI"/>
    <property type="match status" value="1"/>
</dbReference>
<dbReference type="SUPFAM" id="SSF46458">
    <property type="entry name" value="Globin-like"/>
    <property type="match status" value="1"/>
</dbReference>
<dbReference type="GO" id="GO:0019825">
    <property type="term" value="F:oxygen binding"/>
    <property type="evidence" value="ECO:0007669"/>
    <property type="project" value="InterPro"/>
</dbReference>
<keyword evidence="16" id="KW-1185">Reference proteome</keyword>
<evidence type="ECO:0000256" key="8">
    <source>
        <dbReference type="ARBA" id="ARBA00023027"/>
    </source>
</evidence>
<name>A0A1H8YJ35_9PSEU</name>
<dbReference type="InterPro" id="IPR012292">
    <property type="entry name" value="Globin/Proto"/>
</dbReference>
<keyword evidence="6" id="KW-0521">NADP</keyword>
<evidence type="ECO:0000313" key="16">
    <source>
        <dbReference type="Proteomes" id="UP000198582"/>
    </source>
</evidence>
<dbReference type="PROSITE" id="PS51384">
    <property type="entry name" value="FAD_FR"/>
    <property type="match status" value="1"/>
</dbReference>
<dbReference type="Gene3D" id="2.40.30.10">
    <property type="entry name" value="Translation factors"/>
    <property type="match status" value="1"/>
</dbReference>
<keyword evidence="11" id="KW-0479">Metal-binding</keyword>
<reference evidence="15 16" key="1">
    <citation type="submission" date="2016-10" db="EMBL/GenBank/DDBJ databases">
        <authorList>
            <person name="de Groot N.N."/>
        </authorList>
    </citation>
    <scope>NUCLEOTIDE SEQUENCE [LARGE SCALE GENOMIC DNA]</scope>
    <source>
        <strain evidence="15 16">DSM 44993</strain>
    </source>
</reference>
<dbReference type="InterPro" id="IPR001433">
    <property type="entry name" value="OxRdtase_FAD/NAD-bd"/>
</dbReference>
<evidence type="ECO:0000256" key="7">
    <source>
        <dbReference type="ARBA" id="ARBA00023014"/>
    </source>
</evidence>
<dbReference type="Gene3D" id="3.40.50.80">
    <property type="entry name" value="Nucleotide-binding domain of ferredoxin-NADP reductase (FNR) module"/>
    <property type="match status" value="1"/>
</dbReference>
<comment type="similarity">
    <text evidence="3">In the C-terminal section; belongs to the flavoprotein pyridine nucleotide cytochrome reductase family.</text>
</comment>
<dbReference type="SUPFAM" id="SSF63380">
    <property type="entry name" value="Riboflavin synthase domain-like"/>
    <property type="match status" value="1"/>
</dbReference>
<proteinExistence type="inferred from homology"/>
<evidence type="ECO:0000256" key="4">
    <source>
        <dbReference type="ARBA" id="ARBA00012229"/>
    </source>
</evidence>
<dbReference type="SUPFAM" id="SSF52343">
    <property type="entry name" value="Ferredoxin reductase-like, C-terminal NADP-linked domain"/>
    <property type="match status" value="1"/>
</dbReference>
<organism evidence="15 16">
    <name type="scientific">Amycolatopsis saalfeldensis</name>
    <dbReference type="NCBI Taxonomy" id="394193"/>
    <lineage>
        <taxon>Bacteria</taxon>
        <taxon>Bacillati</taxon>
        <taxon>Actinomycetota</taxon>
        <taxon>Actinomycetes</taxon>
        <taxon>Pseudonocardiales</taxon>
        <taxon>Pseudonocardiaceae</taxon>
        <taxon>Amycolatopsis</taxon>
    </lineage>
</organism>
<evidence type="ECO:0000256" key="1">
    <source>
        <dbReference type="ARBA" id="ARBA00001970"/>
    </source>
</evidence>
<evidence type="ECO:0000259" key="13">
    <source>
        <dbReference type="PROSITE" id="PS01033"/>
    </source>
</evidence>
<dbReference type="GO" id="GO:0008941">
    <property type="term" value="F:nitric oxide dioxygenase NAD(P)H activity"/>
    <property type="evidence" value="ECO:0007669"/>
    <property type="project" value="UniProtKB-EC"/>
</dbReference>
<evidence type="ECO:0000259" key="14">
    <source>
        <dbReference type="PROSITE" id="PS51384"/>
    </source>
</evidence>
<accession>A0A1H8YJ35</accession>
<dbReference type="Pfam" id="PF00970">
    <property type="entry name" value="FAD_binding_6"/>
    <property type="match status" value="1"/>
</dbReference>
<evidence type="ECO:0000256" key="9">
    <source>
        <dbReference type="ARBA" id="ARBA00048649"/>
    </source>
</evidence>
<feature type="domain" description="FAD-binding FR-type" evidence="14">
    <location>
        <begin position="159"/>
        <end position="259"/>
    </location>
</feature>
<dbReference type="InterPro" id="IPR001709">
    <property type="entry name" value="Flavoprot_Pyr_Nucl_cyt_Rdtase"/>
</dbReference>
<protein>
    <recommendedName>
        <fullName evidence="4">nitric oxide dioxygenase</fullName>
        <ecNumber evidence="4">1.14.12.17</ecNumber>
    </recommendedName>
</protein>
<dbReference type="EMBL" id="FOEF01000019">
    <property type="protein sequence ID" value="SEP52149.1"/>
    <property type="molecule type" value="Genomic_DNA"/>
</dbReference>
<comment type="similarity">
    <text evidence="11">Belongs to the globin family.</text>
</comment>
<dbReference type="GO" id="GO:0005344">
    <property type="term" value="F:oxygen carrier activity"/>
    <property type="evidence" value="ECO:0007669"/>
    <property type="project" value="UniProtKB-KW"/>
</dbReference>
<evidence type="ECO:0000256" key="5">
    <source>
        <dbReference type="ARBA" id="ARBA00022714"/>
    </source>
</evidence>
<feature type="region of interest" description="Disordered" evidence="12">
    <location>
        <begin position="1"/>
        <end position="21"/>
    </location>
</feature>
<evidence type="ECO:0000256" key="3">
    <source>
        <dbReference type="ARBA" id="ARBA00006401"/>
    </source>
</evidence>
<evidence type="ECO:0000256" key="12">
    <source>
        <dbReference type="SAM" id="MobiDB-lite"/>
    </source>
</evidence>
<dbReference type="CDD" id="cd19753">
    <property type="entry name" value="Mb-like_oxidoreductase"/>
    <property type="match status" value="1"/>
</dbReference>
<sequence length="391" mass="43208">MSSESLKYDLPARPAPATSARGTEHARLIRESFALVEPKAEELAQYFYGALFVLAPDARDLFPVSMTIQRSRLLRALVYVVQMVDRPDELVTFLGQLGRDHRKFDVLTRHYDAVGTALVSALKRFLKDAWTPEVETAWTSAYGLISETMRKAAAAETGPAWWPATVLEHRKLSRDIALVRVRTEQLLPYRPGGYVSVEIPQRPRLWRYLSPATAPRDDGLVTFHVRSVPGGWVSRAIVNHARAGDVWRLGPPLGALSVLPAADQRPLLMIAGGTGITPLLSILDDLSRWKRNPPVHLFFGGRRPGDLYALDELRRLAVTSPWLTVTPVTEEGAVSGGDRGTLAAAVTQRGKWKKHNVLVSGSPSMIRATIAKLLAAGVDLERISYDPFTID</sequence>
<evidence type="ECO:0000256" key="10">
    <source>
        <dbReference type="ARBA" id="ARBA00049433"/>
    </source>
</evidence>
<comment type="catalytic activity">
    <reaction evidence="10">
        <text>2 nitric oxide + NADPH + 2 O2 = 2 nitrate + NADP(+) + H(+)</text>
        <dbReference type="Rhea" id="RHEA:19465"/>
        <dbReference type="ChEBI" id="CHEBI:15378"/>
        <dbReference type="ChEBI" id="CHEBI:15379"/>
        <dbReference type="ChEBI" id="CHEBI:16480"/>
        <dbReference type="ChEBI" id="CHEBI:17632"/>
        <dbReference type="ChEBI" id="CHEBI:57783"/>
        <dbReference type="ChEBI" id="CHEBI:58349"/>
        <dbReference type="EC" id="1.14.12.17"/>
    </reaction>
</comment>
<dbReference type="Proteomes" id="UP000198582">
    <property type="component" value="Unassembled WGS sequence"/>
</dbReference>
<evidence type="ECO:0000256" key="2">
    <source>
        <dbReference type="ARBA" id="ARBA00001974"/>
    </source>
</evidence>
<comment type="cofactor">
    <cofactor evidence="1">
        <name>heme b</name>
        <dbReference type="ChEBI" id="CHEBI:60344"/>
    </cofactor>
</comment>
<keyword evidence="11" id="KW-0561">Oxygen transport</keyword>
<dbReference type="AlphaFoldDB" id="A0A1H8YJ35"/>
<evidence type="ECO:0000256" key="11">
    <source>
        <dbReference type="RuleBase" id="RU000356"/>
    </source>
</evidence>
<comment type="cofactor">
    <cofactor evidence="2">
        <name>FAD</name>
        <dbReference type="ChEBI" id="CHEBI:57692"/>
    </cofactor>
</comment>
<dbReference type="PRINTS" id="PR00371">
    <property type="entry name" value="FPNCR"/>
</dbReference>
<dbReference type="GO" id="GO:0020037">
    <property type="term" value="F:heme binding"/>
    <property type="evidence" value="ECO:0007669"/>
    <property type="project" value="InterPro"/>
</dbReference>
<keyword evidence="11" id="KW-0349">Heme</keyword>
<comment type="catalytic activity">
    <reaction evidence="9">
        <text>2 nitric oxide + NADH + 2 O2 = 2 nitrate + NAD(+) + H(+)</text>
        <dbReference type="Rhea" id="RHEA:19469"/>
        <dbReference type="ChEBI" id="CHEBI:15378"/>
        <dbReference type="ChEBI" id="CHEBI:15379"/>
        <dbReference type="ChEBI" id="CHEBI:16480"/>
        <dbReference type="ChEBI" id="CHEBI:17632"/>
        <dbReference type="ChEBI" id="CHEBI:57540"/>
        <dbReference type="ChEBI" id="CHEBI:57945"/>
        <dbReference type="EC" id="1.14.12.17"/>
    </reaction>
</comment>
<keyword evidence="11" id="KW-0408">Iron</keyword>
<dbReference type="PROSITE" id="PS01033">
    <property type="entry name" value="GLOBIN"/>
    <property type="match status" value="1"/>
</dbReference>
<dbReference type="RefSeq" id="WP_091624976.1">
    <property type="nucleotide sequence ID" value="NZ_FOEF01000019.1"/>
</dbReference>
<keyword evidence="11" id="KW-0813">Transport</keyword>
<evidence type="ECO:0000256" key="6">
    <source>
        <dbReference type="ARBA" id="ARBA00022857"/>
    </source>
</evidence>
<dbReference type="GO" id="GO:0051537">
    <property type="term" value="F:2 iron, 2 sulfur cluster binding"/>
    <property type="evidence" value="ECO:0007669"/>
    <property type="project" value="UniProtKB-KW"/>
</dbReference>
<dbReference type="STRING" id="394193.SAMN04489732_11931"/>
<feature type="domain" description="Globin" evidence="13">
    <location>
        <begin position="20"/>
        <end position="154"/>
    </location>
</feature>
<dbReference type="InterPro" id="IPR017938">
    <property type="entry name" value="Riboflavin_synthase-like_b-brl"/>
</dbReference>
<dbReference type="InterPro" id="IPR050415">
    <property type="entry name" value="MRET"/>
</dbReference>
<dbReference type="Pfam" id="PF00175">
    <property type="entry name" value="NAD_binding_1"/>
    <property type="match status" value="1"/>
</dbReference>
<gene>
    <name evidence="15" type="ORF">SAMN04489732_11931</name>
</gene>
<dbReference type="InterPro" id="IPR000971">
    <property type="entry name" value="Globin"/>
</dbReference>
<keyword evidence="8" id="KW-0520">NAD</keyword>
<dbReference type="Pfam" id="PF00042">
    <property type="entry name" value="Globin"/>
    <property type="match status" value="1"/>
</dbReference>
<dbReference type="InterPro" id="IPR039261">
    <property type="entry name" value="FNR_nucleotide-bd"/>
</dbReference>
<keyword evidence="7" id="KW-0411">Iron-sulfur</keyword>
<evidence type="ECO:0000313" key="15">
    <source>
        <dbReference type="EMBL" id="SEP52149.1"/>
    </source>
</evidence>
<dbReference type="OrthoDB" id="3213438at2"/>
<dbReference type="InterPro" id="IPR009050">
    <property type="entry name" value="Globin-like_sf"/>
</dbReference>
<dbReference type="InterPro" id="IPR008333">
    <property type="entry name" value="Cbr1-like_FAD-bd_dom"/>
</dbReference>
<dbReference type="Gene3D" id="1.10.490.10">
    <property type="entry name" value="Globins"/>
    <property type="match status" value="1"/>
</dbReference>
<dbReference type="EC" id="1.14.12.17" evidence="4"/>
<dbReference type="PRINTS" id="PR00410">
    <property type="entry name" value="PHEHYDRXLASE"/>
</dbReference>
<keyword evidence="5" id="KW-0001">2Fe-2S</keyword>
<dbReference type="InterPro" id="IPR017927">
    <property type="entry name" value="FAD-bd_FR_type"/>
</dbReference>
<dbReference type="PANTHER" id="PTHR47354">
    <property type="entry name" value="NADH OXIDOREDUCTASE HCR"/>
    <property type="match status" value="1"/>
</dbReference>
<dbReference type="CDD" id="cd06187">
    <property type="entry name" value="O2ase_reductase_like"/>
    <property type="match status" value="1"/>
</dbReference>